<feature type="transmembrane region" description="Helical" evidence="2">
    <location>
        <begin position="38"/>
        <end position="61"/>
    </location>
</feature>
<comment type="caution">
    <text evidence="3">The sequence shown here is derived from an EMBL/GenBank/DDBJ whole genome shotgun (WGS) entry which is preliminary data.</text>
</comment>
<gene>
    <name evidence="3" type="ORF">GCM10009765_56720</name>
</gene>
<dbReference type="EMBL" id="BAAANY010000023">
    <property type="protein sequence ID" value="GAA1699978.1"/>
    <property type="molecule type" value="Genomic_DNA"/>
</dbReference>
<keyword evidence="2" id="KW-1133">Transmembrane helix</keyword>
<feature type="region of interest" description="Disordered" evidence="1">
    <location>
        <begin position="62"/>
        <end position="82"/>
    </location>
</feature>
<keyword evidence="2" id="KW-0812">Transmembrane</keyword>
<evidence type="ECO:0000256" key="2">
    <source>
        <dbReference type="SAM" id="Phobius"/>
    </source>
</evidence>
<organism evidence="3 4">
    <name type="scientific">Fodinicola feengrottensis</name>
    <dbReference type="NCBI Taxonomy" id="435914"/>
    <lineage>
        <taxon>Bacteria</taxon>
        <taxon>Bacillati</taxon>
        <taxon>Actinomycetota</taxon>
        <taxon>Actinomycetes</taxon>
        <taxon>Mycobacteriales</taxon>
        <taxon>Fodinicola</taxon>
    </lineage>
</organism>
<evidence type="ECO:0000313" key="3">
    <source>
        <dbReference type="EMBL" id="GAA1699978.1"/>
    </source>
</evidence>
<feature type="transmembrane region" description="Helical" evidence="2">
    <location>
        <begin position="12"/>
        <end position="29"/>
    </location>
</feature>
<evidence type="ECO:0000313" key="4">
    <source>
        <dbReference type="Proteomes" id="UP001500618"/>
    </source>
</evidence>
<sequence length="82" mass="8841">MQGIYPTENGVIALLLIAAIGVMAWRLFLRGPSRMTRALYLVAGGILTFTLIGLLVSWLGAPDQNQASHSTGSASWSVRMDH</sequence>
<dbReference type="Proteomes" id="UP001500618">
    <property type="component" value="Unassembled WGS sequence"/>
</dbReference>
<keyword evidence="2" id="KW-0472">Membrane</keyword>
<accession>A0ABN2I8D1</accession>
<dbReference type="RefSeq" id="WP_163571652.1">
    <property type="nucleotide sequence ID" value="NZ_BAAANY010000023.1"/>
</dbReference>
<reference evidence="3 4" key="1">
    <citation type="journal article" date="2019" name="Int. J. Syst. Evol. Microbiol.">
        <title>The Global Catalogue of Microorganisms (GCM) 10K type strain sequencing project: providing services to taxonomists for standard genome sequencing and annotation.</title>
        <authorList>
            <consortium name="The Broad Institute Genomics Platform"/>
            <consortium name="The Broad Institute Genome Sequencing Center for Infectious Disease"/>
            <person name="Wu L."/>
            <person name="Ma J."/>
        </authorList>
    </citation>
    <scope>NUCLEOTIDE SEQUENCE [LARGE SCALE GENOMIC DNA]</scope>
    <source>
        <strain evidence="3 4">JCM 14718</strain>
    </source>
</reference>
<protein>
    <submittedName>
        <fullName evidence="3">Uncharacterized protein</fullName>
    </submittedName>
</protein>
<keyword evidence="4" id="KW-1185">Reference proteome</keyword>
<evidence type="ECO:0000256" key="1">
    <source>
        <dbReference type="SAM" id="MobiDB-lite"/>
    </source>
</evidence>
<name>A0ABN2I8D1_9ACTN</name>
<proteinExistence type="predicted"/>
<feature type="compositionally biased region" description="Polar residues" evidence="1">
    <location>
        <begin position="63"/>
        <end position="76"/>
    </location>
</feature>